<comment type="caution">
    <text evidence="1">The sequence shown here is derived from an EMBL/GenBank/DDBJ whole genome shotgun (WGS) entry which is preliminary data.</text>
</comment>
<dbReference type="AlphaFoldDB" id="A0AAU9JG56"/>
<dbReference type="EMBL" id="CAJZBQ010000039">
    <property type="protein sequence ID" value="CAG9325884.1"/>
    <property type="molecule type" value="Genomic_DNA"/>
</dbReference>
<sequence>MKICIYLLSFFANNKNMQSGKQLLSCEYFDCEFYKMDSLYSPYAYSLNQESHQGTRVKLLTIEDNSQAKNEVSYDNKSLSIMMNPQSLKSFAIMVSSIPQNIISLSIVNSYLGHKIVRNLAPCLRHLPSLEYLDLSGNYIEDRGMNLLRESGDCLEKLDTFIICLNHISYKGALLVADFYIFRNPMHAIVGNFNLHDWEKYQEAVKTIDLTCKFA</sequence>
<organism evidence="1 2">
    <name type="scientific">Blepharisma stoltei</name>
    <dbReference type="NCBI Taxonomy" id="1481888"/>
    <lineage>
        <taxon>Eukaryota</taxon>
        <taxon>Sar</taxon>
        <taxon>Alveolata</taxon>
        <taxon>Ciliophora</taxon>
        <taxon>Postciliodesmatophora</taxon>
        <taxon>Heterotrichea</taxon>
        <taxon>Heterotrichida</taxon>
        <taxon>Blepharismidae</taxon>
        <taxon>Blepharisma</taxon>
    </lineage>
</organism>
<gene>
    <name evidence="1" type="ORF">BSTOLATCC_MIC39667</name>
</gene>
<dbReference type="InterPro" id="IPR032675">
    <property type="entry name" value="LRR_dom_sf"/>
</dbReference>
<keyword evidence="2" id="KW-1185">Reference proteome</keyword>
<accession>A0AAU9JG56</accession>
<dbReference type="Gene3D" id="3.80.10.10">
    <property type="entry name" value="Ribonuclease Inhibitor"/>
    <property type="match status" value="1"/>
</dbReference>
<name>A0AAU9JG56_9CILI</name>
<evidence type="ECO:0000313" key="2">
    <source>
        <dbReference type="Proteomes" id="UP001162131"/>
    </source>
</evidence>
<reference evidence="1" key="1">
    <citation type="submission" date="2021-09" db="EMBL/GenBank/DDBJ databases">
        <authorList>
            <consortium name="AG Swart"/>
            <person name="Singh M."/>
            <person name="Singh A."/>
            <person name="Seah K."/>
            <person name="Emmerich C."/>
        </authorList>
    </citation>
    <scope>NUCLEOTIDE SEQUENCE</scope>
    <source>
        <strain evidence="1">ATCC30299</strain>
    </source>
</reference>
<proteinExistence type="predicted"/>
<protein>
    <submittedName>
        <fullName evidence="1">Uncharacterized protein</fullName>
    </submittedName>
</protein>
<evidence type="ECO:0000313" key="1">
    <source>
        <dbReference type="EMBL" id="CAG9325884.1"/>
    </source>
</evidence>
<dbReference type="Proteomes" id="UP001162131">
    <property type="component" value="Unassembled WGS sequence"/>
</dbReference>
<dbReference type="SUPFAM" id="SSF52047">
    <property type="entry name" value="RNI-like"/>
    <property type="match status" value="1"/>
</dbReference>